<accession>A0AAE2SED3</accession>
<evidence type="ECO:0000313" key="5">
    <source>
        <dbReference type="Proteomes" id="UP000634206"/>
    </source>
</evidence>
<feature type="domain" description="DUF3592" evidence="3">
    <location>
        <begin position="219"/>
        <end position="303"/>
    </location>
</feature>
<feature type="domain" description="DUF3592" evidence="3">
    <location>
        <begin position="49"/>
        <end position="128"/>
    </location>
</feature>
<name>A0AAE2SED3_9BACT</name>
<proteinExistence type="predicted"/>
<evidence type="ECO:0000256" key="1">
    <source>
        <dbReference type="SAM" id="MobiDB-lite"/>
    </source>
</evidence>
<feature type="transmembrane region" description="Helical" evidence="2">
    <location>
        <begin position="12"/>
        <end position="33"/>
    </location>
</feature>
<feature type="transmembrane region" description="Helical" evidence="2">
    <location>
        <begin position="181"/>
        <end position="204"/>
    </location>
</feature>
<feature type="transmembrane region" description="Helical" evidence="2">
    <location>
        <begin position="419"/>
        <end position="440"/>
    </location>
</feature>
<evidence type="ECO:0000313" key="4">
    <source>
        <dbReference type="EMBL" id="MBK1856219.1"/>
    </source>
</evidence>
<keyword evidence="2" id="KW-0812">Transmembrane</keyword>
<feature type="transmembrane region" description="Helical" evidence="2">
    <location>
        <begin position="134"/>
        <end position="156"/>
    </location>
</feature>
<organism evidence="4 5">
    <name type="scientific">Oceaniferula flava</name>
    <dbReference type="NCBI Taxonomy" id="2800421"/>
    <lineage>
        <taxon>Bacteria</taxon>
        <taxon>Pseudomonadati</taxon>
        <taxon>Verrucomicrobiota</taxon>
        <taxon>Verrucomicrobiia</taxon>
        <taxon>Verrucomicrobiales</taxon>
        <taxon>Verrucomicrobiaceae</taxon>
        <taxon>Oceaniferula</taxon>
    </lineage>
</organism>
<dbReference type="RefSeq" id="WP_309490838.1">
    <property type="nucleotide sequence ID" value="NZ_JAENIG010000011.1"/>
</dbReference>
<dbReference type="Proteomes" id="UP000634206">
    <property type="component" value="Unassembled WGS sequence"/>
</dbReference>
<feature type="transmembrane region" description="Helical" evidence="2">
    <location>
        <begin position="387"/>
        <end position="413"/>
    </location>
</feature>
<dbReference type="Pfam" id="PF12158">
    <property type="entry name" value="DUF3592"/>
    <property type="match status" value="2"/>
</dbReference>
<dbReference type="AlphaFoldDB" id="A0AAE2SED3"/>
<evidence type="ECO:0000256" key="2">
    <source>
        <dbReference type="SAM" id="Phobius"/>
    </source>
</evidence>
<keyword evidence="2" id="KW-0472">Membrane</keyword>
<dbReference type="InterPro" id="IPR021994">
    <property type="entry name" value="DUF3592"/>
</dbReference>
<comment type="caution">
    <text evidence="4">The sequence shown here is derived from an EMBL/GenBank/DDBJ whole genome shotgun (WGS) entry which is preliminary data.</text>
</comment>
<gene>
    <name evidence="4" type="ORF">JIN83_14705</name>
</gene>
<protein>
    <submittedName>
        <fullName evidence="4">DUF3592 domain-containing protein</fullName>
    </submittedName>
</protein>
<evidence type="ECO:0000259" key="3">
    <source>
        <dbReference type="Pfam" id="PF12158"/>
    </source>
</evidence>
<feature type="region of interest" description="Disordered" evidence="1">
    <location>
        <begin position="360"/>
        <end position="380"/>
    </location>
</feature>
<keyword evidence="5" id="KW-1185">Reference proteome</keyword>
<dbReference type="EMBL" id="JAENIG010000011">
    <property type="protein sequence ID" value="MBK1856219.1"/>
    <property type="molecule type" value="Genomic_DNA"/>
</dbReference>
<reference evidence="4" key="1">
    <citation type="submission" date="2021-01" db="EMBL/GenBank/DDBJ databases">
        <title>Modified the classification status of verrucomicrobia.</title>
        <authorList>
            <person name="Feng X."/>
        </authorList>
    </citation>
    <scope>NUCLEOTIDE SEQUENCE</scope>
    <source>
        <strain evidence="4">5K15</strain>
    </source>
</reference>
<feature type="transmembrane region" description="Helical" evidence="2">
    <location>
        <begin position="304"/>
        <end position="329"/>
    </location>
</feature>
<keyword evidence="2" id="KW-1133">Transmembrane helix</keyword>
<sequence>MSKSSKKDKKGCGLLGFAIFWTLFSSIFLVLGIKSTYDAIHRSQWPEVDCTVTHFRVSTRSSDDPPFQPKARFTYEWQGQSYTGDQVWAKKKGEEDYEDLAELIEQHHAGELDRCYVNPDDPSEAVLLAKGDDLWGGIIFALVGGLFVAIGIGLIFTDRMAKKQESAALSSKKTKNNDAPLTILVPFFSLFGLAGLGIFFFLVVPSAKKYIDAQGWVETPAKVIWSRVRSHSSDDGTTYSVDIFYRYNFDGRVYKSNNEGIMSGSSSSGRSSKAAKVKEHPPGKEITCYVNPEKPWQAMLSRELGWSALFALFPLPFIAVGVGGLWYTLRKHAREKGASNQSSPYRKKSRNIRHRVALRDAGGAGESSASRPDPLTFSPASSRRKSFLGVLVFALFWNGLVSVFVTIAVKSWLRDDPEWFLTIFIIPFVLVGLGALIYCFTRFLAMFSPAASLLLKPGAVPLGGQATVTWKLKGNADRIQHYAIYLVGEEEAQYQRGTDTVTAHETFYEEELLETKDPRKIRRGTVEIDLSKQRDIMPSWKGAHNRIKWSLQVRGKLSLWPDIKDRYDIDVLPLDISTPS</sequence>